<dbReference type="Pfam" id="PF03704">
    <property type="entry name" value="BTAD"/>
    <property type="match status" value="1"/>
</dbReference>
<dbReference type="Proteomes" id="UP000611640">
    <property type="component" value="Chromosome"/>
</dbReference>
<dbReference type="CDD" id="cd15831">
    <property type="entry name" value="BTAD"/>
    <property type="match status" value="1"/>
</dbReference>
<dbReference type="InterPro" id="IPR016032">
    <property type="entry name" value="Sig_transdc_resp-reg_C-effctor"/>
</dbReference>
<reference evidence="6 7" key="1">
    <citation type="submission" date="2020-08" db="EMBL/GenBank/DDBJ databases">
        <title>Whole genome shotgun sequence of Actinocatenispora thailandica NBRC 105041.</title>
        <authorList>
            <person name="Komaki H."/>
            <person name="Tamura T."/>
        </authorList>
    </citation>
    <scope>NUCLEOTIDE SEQUENCE [LARGE SCALE GENOMIC DNA]</scope>
    <source>
        <strain evidence="6 7">NBRC 105041</strain>
    </source>
</reference>
<dbReference type="InterPro" id="IPR001867">
    <property type="entry name" value="OmpR/PhoB-type_DNA-bd"/>
</dbReference>
<organism evidence="6 7">
    <name type="scientific">Actinocatenispora thailandica</name>
    <dbReference type="NCBI Taxonomy" id="227318"/>
    <lineage>
        <taxon>Bacteria</taxon>
        <taxon>Bacillati</taxon>
        <taxon>Actinomycetota</taxon>
        <taxon>Actinomycetes</taxon>
        <taxon>Micromonosporales</taxon>
        <taxon>Micromonosporaceae</taxon>
        <taxon>Actinocatenispora</taxon>
    </lineage>
</organism>
<evidence type="ECO:0000256" key="1">
    <source>
        <dbReference type="ARBA" id="ARBA00005820"/>
    </source>
</evidence>
<feature type="compositionally biased region" description="Low complexity" evidence="3">
    <location>
        <begin position="322"/>
        <end position="352"/>
    </location>
</feature>
<proteinExistence type="inferred from homology"/>
<dbReference type="InterPro" id="IPR011990">
    <property type="entry name" value="TPR-like_helical_dom_sf"/>
</dbReference>
<dbReference type="KEGG" id="atl:Athai_14540"/>
<evidence type="ECO:0000259" key="4">
    <source>
        <dbReference type="SMART" id="SM00862"/>
    </source>
</evidence>
<dbReference type="SUPFAM" id="SSF48452">
    <property type="entry name" value="TPR-like"/>
    <property type="match status" value="2"/>
</dbReference>
<feature type="compositionally biased region" description="Basic and acidic residues" evidence="3">
    <location>
        <begin position="261"/>
        <end position="305"/>
    </location>
</feature>
<dbReference type="InterPro" id="IPR036388">
    <property type="entry name" value="WH-like_DNA-bd_sf"/>
</dbReference>
<name>A0A7R7HVT0_9ACTN</name>
<dbReference type="SUPFAM" id="SSF52540">
    <property type="entry name" value="P-loop containing nucleoside triphosphate hydrolases"/>
    <property type="match status" value="1"/>
</dbReference>
<dbReference type="EMBL" id="AP023355">
    <property type="protein sequence ID" value="BCJ33951.1"/>
    <property type="molecule type" value="Genomic_DNA"/>
</dbReference>
<gene>
    <name evidence="6" type="ORF">Athai_14540</name>
</gene>
<dbReference type="RefSeq" id="WP_203960752.1">
    <property type="nucleotide sequence ID" value="NZ_AP023355.1"/>
</dbReference>
<dbReference type="Gene3D" id="3.40.50.300">
    <property type="entry name" value="P-loop containing nucleotide triphosphate hydrolases"/>
    <property type="match status" value="1"/>
</dbReference>
<dbReference type="SUPFAM" id="SSF46894">
    <property type="entry name" value="C-terminal effector domain of the bipartite response regulators"/>
    <property type="match status" value="1"/>
</dbReference>
<keyword evidence="7" id="KW-1185">Reference proteome</keyword>
<feature type="region of interest" description="Disordered" evidence="3">
    <location>
        <begin position="247"/>
        <end position="383"/>
    </location>
</feature>
<evidence type="ECO:0000313" key="7">
    <source>
        <dbReference type="Proteomes" id="UP000611640"/>
    </source>
</evidence>
<dbReference type="AlphaFoldDB" id="A0A7R7HVT0"/>
<dbReference type="GO" id="GO:0006355">
    <property type="term" value="P:regulation of DNA-templated transcription"/>
    <property type="evidence" value="ECO:0007669"/>
    <property type="project" value="InterPro"/>
</dbReference>
<evidence type="ECO:0000313" key="6">
    <source>
        <dbReference type="EMBL" id="BCJ33951.1"/>
    </source>
</evidence>
<dbReference type="GO" id="GO:0003677">
    <property type="term" value="F:DNA binding"/>
    <property type="evidence" value="ECO:0007669"/>
    <property type="project" value="UniProtKB-KW"/>
</dbReference>
<feature type="domain" description="Bacterial transcriptional activator" evidence="5">
    <location>
        <begin position="95"/>
        <end position="241"/>
    </location>
</feature>
<dbReference type="InterPro" id="IPR005158">
    <property type="entry name" value="BTAD"/>
</dbReference>
<evidence type="ECO:0000256" key="3">
    <source>
        <dbReference type="SAM" id="MobiDB-lite"/>
    </source>
</evidence>
<feature type="region of interest" description="Disordered" evidence="3">
    <location>
        <begin position="806"/>
        <end position="857"/>
    </location>
</feature>
<sequence length="1218" mass="126502">MDVGVLGPLAVQVDGGPLRIGGARLRRLLVRLAVDADRAVSVDEVADAVWPDRLPDDPAHALQSLVSRLRRLLPRDAPIRSGPGGYTLALAPEAVDAIRFERQARDGRRVLADGDPVRAASLLRGALRLWRGAPLADAANARYAVAAAARLAELRLAATEDLLTADLTATPDRADLVPRLTELVAEHPLRERGHELLILALTGQGRRAEALARYAATRRTLADQLGTEPGPPLQAAYRAALRDGPAVRYGQPAAGDQPTTARDERAAPGERPAPPDERPAPGERPAPPDERPAPGERPAPPDERPAPQNTYPGPRPASTEQSTAAGRRATPGADRPAAGDGPPAPDATPSGSLDATPAAPGGTGPRAHPAPSGSGVPPHRGRRGNLRVPLIALVGRDGALAEVGRRYTDTRLVTLTGPGGVGKTRLAVAYASGLGDATPVWLVEFGAMSDPAEVPHAVTAALGLRATRPGGARAVDRLVEVLSVDAALLVFDNCEHLIDAIAQLAEELLGRCPGLRILATSREPLRLVGEALCPVPPLGVPAAGATPDAVRDSPAARLFAARAGAVRPGFTLTDDTATAVAEICRRLDGLPLAIELAAARLGALSAAQVAARLGDRFALLTRGSRTALPRHRTLRAVVAWSWDLLTPDERDAAERLAVFPGPIGVPAAARVCGLSPDAVLDLLSGLADRSLLQPVPGAEPRFVMLETIRQYGLGRLAEAGRTAAARAAYSGHFRDLAERAAAPLRGPGQLPWLARLIDDEPDLAAAAQRAAADGDANTAIRLGAALGQFWTMRGDHAAATRRLATALTPTPSGPDRHPATASEPAATDADRARPVEVGSSAHPPAANGTAARVPGGPVRLGPPEAVRAAAVWYLFNAVLAGDRGPRPSTVDAAWAGPNDPDGALLGALLALHDDDAAAGAERVDRHRGHPDPWVRAMLLLVRSMLAGNTGDMAAMRRELAGAVAAFRVVGERWGLATALTYQGLTDGTLGSFDTAAAALTEAIALLDEIRGDTTLQRVSLAQAHLHTGDLARARREMTDVVAAGRSAAGYQVIAHILLGNLARHDGDRDEARRQYAAARADLDRSPGHEPLFGAMLHAGIAHLRLDEDRPDAARRHLATAYGLAGPLRDLPVTAMVGVAAARFAWRHDAADEAAVLLGAAHALRGAADAFNPDVAVLAERLAATLGAAGYAAAYERGRALDRTAATGAIAAAATGEPG</sequence>
<dbReference type="SMART" id="SM00862">
    <property type="entry name" value="Trans_reg_C"/>
    <property type="match status" value="1"/>
</dbReference>
<dbReference type="Gene3D" id="1.25.40.10">
    <property type="entry name" value="Tetratricopeptide repeat domain"/>
    <property type="match status" value="2"/>
</dbReference>
<dbReference type="PANTHER" id="PTHR47691:SF3">
    <property type="entry name" value="HTH-TYPE TRANSCRIPTIONAL REGULATOR RV0890C-RELATED"/>
    <property type="match status" value="1"/>
</dbReference>
<dbReference type="InterPro" id="IPR027417">
    <property type="entry name" value="P-loop_NTPase"/>
</dbReference>
<dbReference type="SMART" id="SM01043">
    <property type="entry name" value="BTAD"/>
    <property type="match status" value="1"/>
</dbReference>
<keyword evidence="2" id="KW-0238">DNA-binding</keyword>
<dbReference type="Gene3D" id="1.10.10.10">
    <property type="entry name" value="Winged helix-like DNA-binding domain superfamily/Winged helix DNA-binding domain"/>
    <property type="match status" value="1"/>
</dbReference>
<comment type="similarity">
    <text evidence="1">Belongs to the AfsR/DnrI/RedD regulatory family.</text>
</comment>
<accession>A0A7R7HVT0</accession>
<feature type="domain" description="OmpR/PhoB-type" evidence="4">
    <location>
        <begin position="15"/>
        <end position="88"/>
    </location>
</feature>
<dbReference type="PANTHER" id="PTHR47691">
    <property type="entry name" value="REGULATOR-RELATED"/>
    <property type="match status" value="1"/>
</dbReference>
<evidence type="ECO:0000259" key="5">
    <source>
        <dbReference type="SMART" id="SM01043"/>
    </source>
</evidence>
<evidence type="ECO:0000256" key="2">
    <source>
        <dbReference type="ARBA" id="ARBA00023125"/>
    </source>
</evidence>
<dbReference type="GO" id="GO:0000160">
    <property type="term" value="P:phosphorelay signal transduction system"/>
    <property type="evidence" value="ECO:0007669"/>
    <property type="project" value="InterPro"/>
</dbReference>
<protein>
    <submittedName>
        <fullName evidence="6">Uncharacterized protein</fullName>
    </submittedName>
</protein>